<protein>
    <submittedName>
        <fullName evidence="5">Flavin monoamine oxidase family protein</fullName>
    </submittedName>
</protein>
<dbReference type="InterPro" id="IPR036188">
    <property type="entry name" value="FAD/NAD-bd_sf"/>
</dbReference>
<gene>
    <name evidence="5" type="ORF">GCM10009765_50150</name>
</gene>
<evidence type="ECO:0000256" key="1">
    <source>
        <dbReference type="ARBA" id="ARBA00001974"/>
    </source>
</evidence>
<reference evidence="6" key="1">
    <citation type="journal article" date="2019" name="Int. J. Syst. Evol. Microbiol.">
        <title>The Global Catalogue of Microorganisms (GCM) 10K type strain sequencing project: providing services to taxonomists for standard genome sequencing and annotation.</title>
        <authorList>
            <consortium name="The Broad Institute Genomics Platform"/>
            <consortium name="The Broad Institute Genome Sequencing Center for Infectious Disease"/>
            <person name="Wu L."/>
            <person name="Ma J."/>
        </authorList>
    </citation>
    <scope>NUCLEOTIDE SEQUENCE [LARGE SCALE GENOMIC DNA]</scope>
    <source>
        <strain evidence="6">JCM 14718</strain>
    </source>
</reference>
<dbReference type="InterPro" id="IPR002937">
    <property type="entry name" value="Amino_oxidase"/>
</dbReference>
<dbReference type="EMBL" id="BAAANY010000020">
    <property type="protein sequence ID" value="GAA1694872.1"/>
    <property type="molecule type" value="Genomic_DNA"/>
</dbReference>
<dbReference type="Gene3D" id="1.10.405.10">
    <property type="entry name" value="Guanine Nucleotide Dissociation Inhibitor, domain 1"/>
    <property type="match status" value="1"/>
</dbReference>
<dbReference type="RefSeq" id="WP_344312926.1">
    <property type="nucleotide sequence ID" value="NZ_BAAANY010000020.1"/>
</dbReference>
<keyword evidence="3" id="KW-0560">Oxidoreductase</keyword>
<dbReference type="Gene3D" id="3.50.50.60">
    <property type="entry name" value="FAD/NAD(P)-binding domain"/>
    <property type="match status" value="1"/>
</dbReference>
<comment type="similarity">
    <text evidence="2">Belongs to the flavin monoamine oxidase family.</text>
</comment>
<dbReference type="PRINTS" id="PR00757">
    <property type="entry name" value="AMINEOXDASEF"/>
</dbReference>
<dbReference type="InterPro" id="IPR001613">
    <property type="entry name" value="Flavin_amine_oxidase"/>
</dbReference>
<keyword evidence="6" id="KW-1185">Reference proteome</keyword>
<dbReference type="Gene3D" id="3.90.660.10">
    <property type="match status" value="1"/>
</dbReference>
<dbReference type="SUPFAM" id="SSF51905">
    <property type="entry name" value="FAD/NAD(P)-binding domain"/>
    <property type="match status" value="1"/>
</dbReference>
<dbReference type="PANTHER" id="PTHR43563:SF1">
    <property type="entry name" value="AMINE OXIDASE [FLAVIN-CONTAINING] B"/>
    <property type="match status" value="1"/>
</dbReference>
<dbReference type="InterPro" id="IPR050703">
    <property type="entry name" value="Flavin_MAO"/>
</dbReference>
<sequence>MTESYDVVIVGAGFAGLTAARELSRRGYSVLQLEARDRMGGRTWTDERFGRQLEMGGTWVHWLQPHTWSEITRYDLAVVASPTAQQVRWIAGGQVRVESPADFRARITPGHNALLRDALKWFPRPYEPLSNPDLGEIDGQCILDRFGQLDLADEDRELQIGIWAEHFSAPPELCALTQALRWCAAASGDWQLMDDSTSTYRIATGTRSLAEGIHADSTADLRLGQVVRRISQDAAGAVVVTADSRTYAARQVIVTVPVNALAGIDFEPALPPLIGAAVAERLASRGLKTWIKVRGEVEPFTAYAPASNGLTWLRSEFPATGPDGDTIFVAFGPDAAVLDPNDLAGVTNAVHRWRDDLEILEVTGHHWVADEFSRETWPMLQPGQLTSYLAALQAGHGLVRFAGSDYATAWAGFIDGAIESGLRTAATVHRTFQSITR</sequence>
<feature type="domain" description="Amine oxidase" evidence="4">
    <location>
        <begin position="14"/>
        <end position="428"/>
    </location>
</feature>
<organism evidence="5 6">
    <name type="scientific">Fodinicola feengrottensis</name>
    <dbReference type="NCBI Taxonomy" id="435914"/>
    <lineage>
        <taxon>Bacteria</taxon>
        <taxon>Bacillati</taxon>
        <taxon>Actinomycetota</taxon>
        <taxon>Actinomycetes</taxon>
        <taxon>Mycobacteriales</taxon>
        <taxon>Fodinicola</taxon>
    </lineage>
</organism>
<dbReference type="Proteomes" id="UP001500618">
    <property type="component" value="Unassembled WGS sequence"/>
</dbReference>
<evidence type="ECO:0000259" key="4">
    <source>
        <dbReference type="Pfam" id="PF01593"/>
    </source>
</evidence>
<evidence type="ECO:0000313" key="5">
    <source>
        <dbReference type="EMBL" id="GAA1694872.1"/>
    </source>
</evidence>
<evidence type="ECO:0000256" key="3">
    <source>
        <dbReference type="ARBA" id="ARBA00023002"/>
    </source>
</evidence>
<comment type="caution">
    <text evidence="5">The sequence shown here is derived from an EMBL/GenBank/DDBJ whole genome shotgun (WGS) entry which is preliminary data.</text>
</comment>
<evidence type="ECO:0000313" key="6">
    <source>
        <dbReference type="Proteomes" id="UP001500618"/>
    </source>
</evidence>
<proteinExistence type="inferred from homology"/>
<dbReference type="PANTHER" id="PTHR43563">
    <property type="entry name" value="AMINE OXIDASE"/>
    <property type="match status" value="1"/>
</dbReference>
<comment type="cofactor">
    <cofactor evidence="1">
        <name>FAD</name>
        <dbReference type="ChEBI" id="CHEBI:57692"/>
    </cofactor>
</comment>
<evidence type="ECO:0000256" key="2">
    <source>
        <dbReference type="ARBA" id="ARBA00005995"/>
    </source>
</evidence>
<name>A0ABP4TVZ1_9ACTN</name>
<accession>A0ABP4TVZ1</accession>
<dbReference type="Pfam" id="PF01593">
    <property type="entry name" value="Amino_oxidase"/>
    <property type="match status" value="1"/>
</dbReference>